<dbReference type="InterPro" id="IPR000515">
    <property type="entry name" value="MetI-like"/>
</dbReference>
<evidence type="ECO:0000256" key="3">
    <source>
        <dbReference type="ARBA" id="ARBA00022448"/>
    </source>
</evidence>
<evidence type="ECO:0000256" key="1">
    <source>
        <dbReference type="ARBA" id="ARBA00004651"/>
    </source>
</evidence>
<dbReference type="GO" id="GO:0005886">
    <property type="term" value="C:plasma membrane"/>
    <property type="evidence" value="ECO:0007669"/>
    <property type="project" value="UniProtKB-SubCell"/>
</dbReference>
<evidence type="ECO:0000256" key="6">
    <source>
        <dbReference type="ARBA" id="ARBA00022692"/>
    </source>
</evidence>
<dbReference type="RefSeq" id="WP_013170442.1">
    <property type="nucleotide sequence ID" value="NC_014218.1"/>
</dbReference>
<evidence type="ECO:0000256" key="10">
    <source>
        <dbReference type="ARBA" id="ARBA00023136"/>
    </source>
</evidence>
<dbReference type="InterPro" id="IPR027417">
    <property type="entry name" value="P-loop_NTPase"/>
</dbReference>
<dbReference type="PROSITE" id="PS50928">
    <property type="entry name" value="ABC_TM1"/>
    <property type="match status" value="1"/>
</dbReference>
<dbReference type="KEGG" id="ahe:Arch_1245"/>
<dbReference type="eggNOG" id="COG3842">
    <property type="taxonomic scope" value="Bacteria"/>
</dbReference>
<feature type="transmembrane region" description="Helical" evidence="11">
    <location>
        <begin position="53"/>
        <end position="79"/>
    </location>
</feature>
<protein>
    <submittedName>
        <fullName evidence="14">NifC-like ABC-type porter</fullName>
    </submittedName>
</protein>
<dbReference type="AlphaFoldDB" id="D7BJX0"/>
<evidence type="ECO:0000256" key="7">
    <source>
        <dbReference type="ARBA" id="ARBA00022741"/>
    </source>
</evidence>
<dbReference type="InterPro" id="IPR035906">
    <property type="entry name" value="MetI-like_sf"/>
</dbReference>
<dbReference type="GO" id="GO:0016887">
    <property type="term" value="F:ATP hydrolysis activity"/>
    <property type="evidence" value="ECO:0007669"/>
    <property type="project" value="InterPro"/>
</dbReference>
<dbReference type="GO" id="GO:0005524">
    <property type="term" value="F:ATP binding"/>
    <property type="evidence" value="ECO:0007669"/>
    <property type="project" value="UniProtKB-KW"/>
</dbReference>
<comment type="similarity">
    <text evidence="2">Belongs to the binding-protein-dependent transport system permease family. CysTW subfamily.</text>
</comment>
<dbReference type="Pfam" id="PF00005">
    <property type="entry name" value="ABC_tran"/>
    <property type="match status" value="1"/>
</dbReference>
<keyword evidence="9 11" id="KW-1133">Transmembrane helix</keyword>
<dbReference type="PANTHER" id="PTHR30183:SF3">
    <property type="entry name" value="MOLYBDENUM TRANSPORT SYSTEM PERMEASE PROTEIN MODB"/>
    <property type="match status" value="1"/>
</dbReference>
<dbReference type="NCBIfam" id="TIGR02141">
    <property type="entry name" value="modB_ABC"/>
    <property type="match status" value="1"/>
</dbReference>
<accession>D7BJX0</accession>
<evidence type="ECO:0000256" key="2">
    <source>
        <dbReference type="ARBA" id="ARBA00007069"/>
    </source>
</evidence>
<feature type="transmembrane region" description="Helical" evidence="11">
    <location>
        <begin position="237"/>
        <end position="265"/>
    </location>
</feature>
<dbReference type="Proteomes" id="UP000000376">
    <property type="component" value="Chromosome"/>
</dbReference>
<feature type="domain" description="ABC transmembrane type-1" evidence="13">
    <location>
        <begin position="53"/>
        <end position="255"/>
    </location>
</feature>
<feature type="transmembrane region" description="Helical" evidence="11">
    <location>
        <begin position="12"/>
        <end position="33"/>
    </location>
</feature>
<keyword evidence="6 11" id="KW-0812">Transmembrane</keyword>
<feature type="domain" description="ABC transporter" evidence="12">
    <location>
        <begin position="285"/>
        <end position="494"/>
    </location>
</feature>
<dbReference type="OrthoDB" id="9774448at2"/>
<dbReference type="InterPro" id="IPR006469">
    <property type="entry name" value="NifC_ABC_porter"/>
</dbReference>
<feature type="transmembrane region" description="Helical" evidence="11">
    <location>
        <begin position="124"/>
        <end position="149"/>
    </location>
</feature>
<dbReference type="InterPro" id="IPR003593">
    <property type="entry name" value="AAA+_ATPase"/>
</dbReference>
<dbReference type="HOGENOM" id="CLU_016047_17_0_11"/>
<evidence type="ECO:0000259" key="13">
    <source>
        <dbReference type="PROSITE" id="PS50928"/>
    </source>
</evidence>
<feature type="transmembrane region" description="Helical" evidence="11">
    <location>
        <begin position="91"/>
        <end position="112"/>
    </location>
</feature>
<dbReference type="InterPro" id="IPR003439">
    <property type="entry name" value="ABC_transporter-like_ATP-bd"/>
</dbReference>
<evidence type="ECO:0000256" key="11">
    <source>
        <dbReference type="RuleBase" id="RU363032"/>
    </source>
</evidence>
<evidence type="ECO:0000256" key="9">
    <source>
        <dbReference type="ARBA" id="ARBA00022989"/>
    </source>
</evidence>
<dbReference type="PANTHER" id="PTHR30183">
    <property type="entry name" value="MOLYBDENUM TRANSPORT SYSTEM PERMEASE PROTEIN MODB"/>
    <property type="match status" value="1"/>
</dbReference>
<proteinExistence type="inferred from homology"/>
<dbReference type="Pfam" id="PF00528">
    <property type="entry name" value="BPD_transp_1"/>
    <property type="match status" value="1"/>
</dbReference>
<sequence length="494" mass="52787">MFHKRQLAYAPWLLAPAVIALGFLVVPLFAVAWRTPWSDFGALISAPDSRDALWLSVRTCLVSTTVTAVIGVPLAFVLAKTDRWWARAMRLLVLLPMVLPPVVAGLALLLTWGRMGLLGHYLEFAGIEISFSTVAVIFSQVFVAMPFLVMSFESAVRAAGDSYEVTARSLGASRTRTFFGVSLPVLFPALISAVALAFSRALGEFGATMTFAGSLQGVTRTMPLQIYLQREMDTDQALALAVVLIALAGMMLGIASVSVVPWAWFGKFRREVRIDNDVLLPTRHIHAPQISVNADVAERNVAIRAQIPAGSVVAVMGANGSGKSTLLGLISGTIPASTGTVSFSPASPRIVTLLQSPLLFPHLNVVENVEFGLRCAGYSRAAARRQALSELALVGMADHAYAAATKLSGGQGQRVALARAMAISPDVVLLDEPFAALDETTTDALRIQLRERLTQAGVTAVIVTHDIVDATDMADSILTLRHGKVISHSPVARQ</sequence>
<keyword evidence="5" id="KW-0500">Molybdenum</keyword>
<reference evidence="14 15" key="1">
    <citation type="journal article" date="2010" name="Stand. Genomic Sci.">
        <title>Complete genome sequence of Arcanobacterium haemolyticum type strain (11018).</title>
        <authorList>
            <person name="Yasawong M."/>
            <person name="Teshima H."/>
            <person name="Lapidus A."/>
            <person name="Nolan M."/>
            <person name="Lucas S."/>
            <person name="Glavina Del Rio T."/>
            <person name="Tice H."/>
            <person name="Cheng J."/>
            <person name="Bruce D."/>
            <person name="Detter C."/>
            <person name="Tapia R."/>
            <person name="Han C."/>
            <person name="Goodwin L."/>
            <person name="Pitluck S."/>
            <person name="Liolios K."/>
            <person name="Ivanova N."/>
            <person name="Mavromatis K."/>
            <person name="Mikhailova N."/>
            <person name="Pati A."/>
            <person name="Chen A."/>
            <person name="Palaniappan K."/>
            <person name="Land M."/>
            <person name="Hauser L."/>
            <person name="Chang Y."/>
            <person name="Jeffries C."/>
            <person name="Rohde M."/>
            <person name="Sikorski J."/>
            <person name="Pukall R."/>
            <person name="Goker M."/>
            <person name="Woyke T."/>
            <person name="Bristow J."/>
            <person name="Eisen J."/>
            <person name="Markowitz V."/>
            <person name="Hugenholtz P."/>
            <person name="Kyrpides N."/>
            <person name="Klenk H."/>
        </authorList>
    </citation>
    <scope>NUCLEOTIDE SEQUENCE [LARGE SCALE GENOMIC DNA]</scope>
    <source>
        <strain evidence="15">ATCC 9345 / DSM 20595 / CCUG 17215 / LMG 16163 / NBRC 15585 / NCTC 8452 / 11018</strain>
    </source>
</reference>
<dbReference type="Gene3D" id="3.40.50.300">
    <property type="entry name" value="P-loop containing nucleotide triphosphate hydrolases"/>
    <property type="match status" value="1"/>
</dbReference>
<dbReference type="STRING" id="644284.Arch_1245"/>
<keyword evidence="8" id="KW-0067">ATP-binding</keyword>
<dbReference type="GO" id="GO:0015098">
    <property type="term" value="F:molybdate ion transmembrane transporter activity"/>
    <property type="evidence" value="ECO:0007669"/>
    <property type="project" value="InterPro"/>
</dbReference>
<keyword evidence="7" id="KW-0547">Nucleotide-binding</keyword>
<dbReference type="SMART" id="SM00382">
    <property type="entry name" value="AAA"/>
    <property type="match status" value="1"/>
</dbReference>
<evidence type="ECO:0000256" key="5">
    <source>
        <dbReference type="ARBA" id="ARBA00022505"/>
    </source>
</evidence>
<keyword evidence="4" id="KW-1003">Cell membrane</keyword>
<organism evidence="14 15">
    <name type="scientific">Arcanobacterium haemolyticum (strain ATCC 9345 / DSM 20595 / CCM 5947 / CCUG 17215 / LMG 16163 / NBRC 15585 / NCTC 8452 / 11018)</name>
    <dbReference type="NCBI Taxonomy" id="644284"/>
    <lineage>
        <taxon>Bacteria</taxon>
        <taxon>Bacillati</taxon>
        <taxon>Actinomycetota</taxon>
        <taxon>Actinomycetes</taxon>
        <taxon>Actinomycetales</taxon>
        <taxon>Actinomycetaceae</taxon>
        <taxon>Arcanobacterium</taxon>
    </lineage>
</organism>
<dbReference type="eggNOG" id="COG4149">
    <property type="taxonomic scope" value="Bacteria"/>
</dbReference>
<evidence type="ECO:0000313" key="14">
    <source>
        <dbReference type="EMBL" id="ADH92950.1"/>
    </source>
</evidence>
<dbReference type="InterPro" id="IPR011867">
    <property type="entry name" value="ModB_ABC"/>
</dbReference>
<keyword evidence="10 11" id="KW-0472">Membrane</keyword>
<dbReference type="EMBL" id="CP002045">
    <property type="protein sequence ID" value="ADH92950.1"/>
    <property type="molecule type" value="Genomic_DNA"/>
</dbReference>
<evidence type="ECO:0000259" key="12">
    <source>
        <dbReference type="PROSITE" id="PS50893"/>
    </source>
</evidence>
<feature type="transmembrane region" description="Helical" evidence="11">
    <location>
        <begin position="178"/>
        <end position="199"/>
    </location>
</feature>
<dbReference type="SUPFAM" id="SSF161098">
    <property type="entry name" value="MetI-like"/>
    <property type="match status" value="1"/>
</dbReference>
<gene>
    <name evidence="14" type="ordered locus">Arch_1245</name>
</gene>
<dbReference type="CDD" id="cd06261">
    <property type="entry name" value="TM_PBP2"/>
    <property type="match status" value="1"/>
</dbReference>
<evidence type="ECO:0000313" key="15">
    <source>
        <dbReference type="Proteomes" id="UP000000376"/>
    </source>
</evidence>
<dbReference type="NCBIfam" id="TIGR01581">
    <property type="entry name" value="Mo_ABC_porter"/>
    <property type="match status" value="1"/>
</dbReference>
<dbReference type="Gene3D" id="1.10.3720.10">
    <property type="entry name" value="MetI-like"/>
    <property type="match status" value="1"/>
</dbReference>
<dbReference type="SUPFAM" id="SSF52540">
    <property type="entry name" value="P-loop containing nucleoside triphosphate hydrolases"/>
    <property type="match status" value="1"/>
</dbReference>
<keyword evidence="15" id="KW-1185">Reference proteome</keyword>
<evidence type="ECO:0000256" key="4">
    <source>
        <dbReference type="ARBA" id="ARBA00022475"/>
    </source>
</evidence>
<keyword evidence="3 11" id="KW-0813">Transport</keyword>
<dbReference type="PROSITE" id="PS50893">
    <property type="entry name" value="ABC_TRANSPORTER_2"/>
    <property type="match status" value="1"/>
</dbReference>
<evidence type="ECO:0000256" key="8">
    <source>
        <dbReference type="ARBA" id="ARBA00022840"/>
    </source>
</evidence>
<comment type="subcellular location">
    <subcellularLocation>
        <location evidence="1 11">Cell membrane</location>
        <topology evidence="1 11">Multi-pass membrane protein</topology>
    </subcellularLocation>
</comment>
<name>D7BJX0_ARCHD</name>